<reference evidence="10" key="1">
    <citation type="journal article" date="2019" name="Int. J. Syst. Evol. Microbiol.">
        <title>The Global Catalogue of Microorganisms (GCM) 10K type strain sequencing project: providing services to taxonomists for standard genome sequencing and annotation.</title>
        <authorList>
            <consortium name="The Broad Institute Genomics Platform"/>
            <consortium name="The Broad Institute Genome Sequencing Center for Infectious Disease"/>
            <person name="Wu L."/>
            <person name="Ma J."/>
        </authorList>
    </citation>
    <scope>NUCLEOTIDE SEQUENCE [LARGE SCALE GENOMIC DNA]</scope>
    <source>
        <strain evidence="10">JCM 11496</strain>
    </source>
</reference>
<keyword evidence="3" id="KW-0238">DNA-binding</keyword>
<name>A0ABW4Q6N1_9MICC</name>
<dbReference type="InterPro" id="IPR011006">
    <property type="entry name" value="CheY-like_superfamily"/>
</dbReference>
<dbReference type="PROSITE" id="PS00622">
    <property type="entry name" value="HTH_LUXR_1"/>
    <property type="match status" value="1"/>
</dbReference>
<organism evidence="9 10">
    <name type="scientific">Arthrobacter flavus</name>
    <dbReference type="NCBI Taxonomy" id="95172"/>
    <lineage>
        <taxon>Bacteria</taxon>
        <taxon>Bacillati</taxon>
        <taxon>Actinomycetota</taxon>
        <taxon>Actinomycetes</taxon>
        <taxon>Micrococcales</taxon>
        <taxon>Micrococcaceae</taxon>
        <taxon>Arthrobacter</taxon>
    </lineage>
</organism>
<dbReference type="PANTHER" id="PTHR43214:SF24">
    <property type="entry name" value="TRANSCRIPTIONAL REGULATORY PROTEIN NARL-RELATED"/>
    <property type="match status" value="1"/>
</dbReference>
<evidence type="ECO:0000256" key="6">
    <source>
        <dbReference type="SAM" id="MobiDB-lite"/>
    </source>
</evidence>
<keyword evidence="4" id="KW-0804">Transcription</keyword>
<keyword evidence="10" id="KW-1185">Reference proteome</keyword>
<evidence type="ECO:0000259" key="8">
    <source>
        <dbReference type="PROSITE" id="PS50110"/>
    </source>
</evidence>
<evidence type="ECO:0000313" key="10">
    <source>
        <dbReference type="Proteomes" id="UP001597307"/>
    </source>
</evidence>
<dbReference type="Gene3D" id="3.40.50.2300">
    <property type="match status" value="1"/>
</dbReference>
<dbReference type="SMART" id="SM00448">
    <property type="entry name" value="REC"/>
    <property type="match status" value="1"/>
</dbReference>
<gene>
    <name evidence="9" type="ORF">ACFSFX_07095</name>
</gene>
<protein>
    <submittedName>
        <fullName evidence="9">Response regulator</fullName>
    </submittedName>
</protein>
<dbReference type="SUPFAM" id="SSF52172">
    <property type="entry name" value="CheY-like"/>
    <property type="match status" value="1"/>
</dbReference>
<evidence type="ECO:0000259" key="7">
    <source>
        <dbReference type="PROSITE" id="PS50043"/>
    </source>
</evidence>
<dbReference type="RefSeq" id="WP_343879684.1">
    <property type="nucleotide sequence ID" value="NZ_BAAAIJ010000047.1"/>
</dbReference>
<dbReference type="Pfam" id="PF00072">
    <property type="entry name" value="Response_reg"/>
    <property type="match status" value="1"/>
</dbReference>
<dbReference type="PROSITE" id="PS50110">
    <property type="entry name" value="RESPONSE_REGULATORY"/>
    <property type="match status" value="1"/>
</dbReference>
<dbReference type="InterPro" id="IPR058245">
    <property type="entry name" value="NreC/VraR/RcsB-like_REC"/>
</dbReference>
<keyword evidence="2" id="KW-0805">Transcription regulation</keyword>
<dbReference type="InterPro" id="IPR016032">
    <property type="entry name" value="Sig_transdc_resp-reg_C-effctor"/>
</dbReference>
<evidence type="ECO:0000256" key="4">
    <source>
        <dbReference type="ARBA" id="ARBA00023163"/>
    </source>
</evidence>
<dbReference type="SMART" id="SM00421">
    <property type="entry name" value="HTH_LUXR"/>
    <property type="match status" value="1"/>
</dbReference>
<evidence type="ECO:0000256" key="1">
    <source>
        <dbReference type="ARBA" id="ARBA00022553"/>
    </source>
</evidence>
<dbReference type="InterPro" id="IPR039420">
    <property type="entry name" value="WalR-like"/>
</dbReference>
<evidence type="ECO:0000256" key="3">
    <source>
        <dbReference type="ARBA" id="ARBA00023125"/>
    </source>
</evidence>
<feature type="domain" description="HTH luxR-type" evidence="7">
    <location>
        <begin position="162"/>
        <end position="227"/>
    </location>
</feature>
<evidence type="ECO:0000313" key="9">
    <source>
        <dbReference type="EMBL" id="MFD1846362.1"/>
    </source>
</evidence>
<sequence>MTPAPPPGSGPTSPNSPAHSADADTVRLLVVDDHPVVRAGLINLLSTDSRIVVAAEASNGEEAVAAATDVVPDVVLMDLRMPLMDGANATARILADQPAVKVLVLTTYDGDADIVRAVEAGAVGYLLKDTPGETIISAVFAAARGETVLAPPIAAKLVSRLRAPEQPRMSPREREVLQCVAQGLSNPDIAAKLYIAETTVKTHLLRIFAKLDVDDRTRAVVVAMERGILNGYTPDSR</sequence>
<dbReference type="PRINTS" id="PR00038">
    <property type="entry name" value="HTHLUXR"/>
</dbReference>
<dbReference type="InterPro" id="IPR000792">
    <property type="entry name" value="Tscrpt_reg_LuxR_C"/>
</dbReference>
<dbReference type="CDD" id="cd17535">
    <property type="entry name" value="REC_NarL-like"/>
    <property type="match status" value="1"/>
</dbReference>
<feature type="region of interest" description="Disordered" evidence="6">
    <location>
        <begin position="1"/>
        <end position="21"/>
    </location>
</feature>
<dbReference type="InterPro" id="IPR001789">
    <property type="entry name" value="Sig_transdc_resp-reg_receiver"/>
</dbReference>
<comment type="caution">
    <text evidence="9">The sequence shown here is derived from an EMBL/GenBank/DDBJ whole genome shotgun (WGS) entry which is preliminary data.</text>
</comment>
<dbReference type="Pfam" id="PF00196">
    <property type="entry name" value="GerE"/>
    <property type="match status" value="1"/>
</dbReference>
<dbReference type="EMBL" id="JBHUGA010000011">
    <property type="protein sequence ID" value="MFD1846362.1"/>
    <property type="molecule type" value="Genomic_DNA"/>
</dbReference>
<feature type="modified residue" description="4-aspartylphosphate" evidence="5">
    <location>
        <position position="78"/>
    </location>
</feature>
<dbReference type="PROSITE" id="PS50043">
    <property type="entry name" value="HTH_LUXR_2"/>
    <property type="match status" value="1"/>
</dbReference>
<dbReference type="CDD" id="cd06170">
    <property type="entry name" value="LuxR_C_like"/>
    <property type="match status" value="1"/>
</dbReference>
<dbReference type="PANTHER" id="PTHR43214">
    <property type="entry name" value="TWO-COMPONENT RESPONSE REGULATOR"/>
    <property type="match status" value="1"/>
</dbReference>
<feature type="domain" description="Response regulatory" evidence="8">
    <location>
        <begin position="27"/>
        <end position="143"/>
    </location>
</feature>
<keyword evidence="1 5" id="KW-0597">Phosphoprotein</keyword>
<accession>A0ABW4Q6N1</accession>
<dbReference type="SUPFAM" id="SSF46894">
    <property type="entry name" value="C-terminal effector domain of the bipartite response regulators"/>
    <property type="match status" value="1"/>
</dbReference>
<evidence type="ECO:0000256" key="5">
    <source>
        <dbReference type="PROSITE-ProRule" id="PRU00169"/>
    </source>
</evidence>
<dbReference type="Proteomes" id="UP001597307">
    <property type="component" value="Unassembled WGS sequence"/>
</dbReference>
<evidence type="ECO:0000256" key="2">
    <source>
        <dbReference type="ARBA" id="ARBA00023015"/>
    </source>
</evidence>
<proteinExistence type="predicted"/>